<dbReference type="AlphaFoldDB" id="A0A5J4WEE1"/>
<evidence type="ECO:0000313" key="2">
    <source>
        <dbReference type="Proteomes" id="UP000324800"/>
    </source>
</evidence>
<dbReference type="EMBL" id="SNRW01002396">
    <property type="protein sequence ID" value="KAA6392922.1"/>
    <property type="molecule type" value="Genomic_DNA"/>
</dbReference>
<evidence type="ECO:0000313" key="1">
    <source>
        <dbReference type="EMBL" id="KAA6392922.1"/>
    </source>
</evidence>
<protein>
    <submittedName>
        <fullName evidence="1">Uncharacterized protein</fullName>
    </submittedName>
</protein>
<dbReference type="Proteomes" id="UP000324800">
    <property type="component" value="Unassembled WGS sequence"/>
</dbReference>
<name>A0A5J4WEE1_9EUKA</name>
<gene>
    <name evidence="1" type="ORF">EZS28_011548</name>
</gene>
<organism evidence="1 2">
    <name type="scientific">Streblomastix strix</name>
    <dbReference type="NCBI Taxonomy" id="222440"/>
    <lineage>
        <taxon>Eukaryota</taxon>
        <taxon>Metamonada</taxon>
        <taxon>Preaxostyla</taxon>
        <taxon>Oxymonadida</taxon>
        <taxon>Streblomastigidae</taxon>
        <taxon>Streblomastix</taxon>
    </lineage>
</organism>
<reference evidence="1 2" key="1">
    <citation type="submission" date="2019-03" db="EMBL/GenBank/DDBJ databases">
        <title>Single cell metagenomics reveals metabolic interactions within the superorganism composed of flagellate Streblomastix strix and complex community of Bacteroidetes bacteria on its surface.</title>
        <authorList>
            <person name="Treitli S.C."/>
            <person name="Kolisko M."/>
            <person name="Husnik F."/>
            <person name="Keeling P."/>
            <person name="Hampl V."/>
        </authorList>
    </citation>
    <scope>NUCLEOTIDE SEQUENCE [LARGE SCALE GENOMIC DNA]</scope>
    <source>
        <strain evidence="1">ST1C</strain>
    </source>
</reference>
<comment type="caution">
    <text evidence="1">The sequence shown here is derived from an EMBL/GenBank/DDBJ whole genome shotgun (WGS) entry which is preliminary data.</text>
</comment>
<sequence>MTESCFAVGNLQAEDIIHSAMDGQDKDYLQEDLILDEEDNSFYGVARKANINQKCFALPVGQLGMLLGKK</sequence>
<proteinExistence type="predicted"/>
<accession>A0A5J4WEE1</accession>